<name>A0AAN8UYQ6_9MAGN</name>
<sequence length="83" mass="9728">MVMKRILLTLMDGRLTMRNLYHPIINPNGVIQMGLAENQLSFDLIQEWIQKNPKALICIKEGISSFKDVAIFQDYHDLLEFRH</sequence>
<accession>A0AAN8UYQ6</accession>
<dbReference type="AlphaFoldDB" id="A0AAN8UYQ6"/>
<evidence type="ECO:0000313" key="2">
    <source>
        <dbReference type="Proteomes" id="UP001370490"/>
    </source>
</evidence>
<dbReference type="Gene3D" id="3.90.1150.10">
    <property type="entry name" value="Aspartate Aminotransferase, domain 1"/>
    <property type="match status" value="1"/>
</dbReference>
<comment type="caution">
    <text evidence="1">The sequence shown here is derived from an EMBL/GenBank/DDBJ whole genome shotgun (WGS) entry which is preliminary data.</text>
</comment>
<dbReference type="Gene3D" id="3.40.640.10">
    <property type="entry name" value="Type I PLP-dependent aspartate aminotransferase-like (Major domain)"/>
    <property type="match status" value="1"/>
</dbReference>
<dbReference type="InterPro" id="IPR015422">
    <property type="entry name" value="PyrdxlP-dep_Trfase_small"/>
</dbReference>
<reference evidence="1 2" key="1">
    <citation type="submission" date="2023-12" db="EMBL/GenBank/DDBJ databases">
        <title>A high-quality genome assembly for Dillenia turbinata (Dilleniales).</title>
        <authorList>
            <person name="Chanderbali A."/>
        </authorList>
    </citation>
    <scope>NUCLEOTIDE SEQUENCE [LARGE SCALE GENOMIC DNA]</scope>
    <source>
        <strain evidence="1">LSX21</strain>
        <tissue evidence="1">Leaf</tissue>
    </source>
</reference>
<evidence type="ECO:0000313" key="1">
    <source>
        <dbReference type="EMBL" id="KAK6918178.1"/>
    </source>
</evidence>
<proteinExistence type="predicted"/>
<feature type="non-terminal residue" evidence="1">
    <location>
        <position position="83"/>
    </location>
</feature>
<keyword evidence="2" id="KW-1185">Reference proteome</keyword>
<organism evidence="1 2">
    <name type="scientific">Dillenia turbinata</name>
    <dbReference type="NCBI Taxonomy" id="194707"/>
    <lineage>
        <taxon>Eukaryota</taxon>
        <taxon>Viridiplantae</taxon>
        <taxon>Streptophyta</taxon>
        <taxon>Embryophyta</taxon>
        <taxon>Tracheophyta</taxon>
        <taxon>Spermatophyta</taxon>
        <taxon>Magnoliopsida</taxon>
        <taxon>eudicotyledons</taxon>
        <taxon>Gunneridae</taxon>
        <taxon>Pentapetalae</taxon>
        <taxon>Dilleniales</taxon>
        <taxon>Dilleniaceae</taxon>
        <taxon>Dillenia</taxon>
    </lineage>
</organism>
<dbReference type="PRINTS" id="PR00753">
    <property type="entry name" value="ACCSYNTHASE"/>
</dbReference>
<dbReference type="Proteomes" id="UP001370490">
    <property type="component" value="Unassembled WGS sequence"/>
</dbReference>
<dbReference type="InterPro" id="IPR015421">
    <property type="entry name" value="PyrdxlP-dep_Trfase_major"/>
</dbReference>
<protein>
    <submittedName>
        <fullName evidence="1">Uncharacterized protein</fullName>
    </submittedName>
</protein>
<dbReference type="EMBL" id="JBAMMX010000022">
    <property type="protein sequence ID" value="KAK6918178.1"/>
    <property type="molecule type" value="Genomic_DNA"/>
</dbReference>
<gene>
    <name evidence="1" type="ORF">RJ641_016600</name>
</gene>